<evidence type="ECO:0000313" key="1">
    <source>
        <dbReference type="EMBL" id="KAK5978742.1"/>
    </source>
</evidence>
<sequence length="118" mass="13231">MGALIAGRIFSMHGTTVIAATTINTAVAQFTETLLKLDEFKNLDILRYVSDSALTEGRTSTTVDMPTILKGLIDNYGQLLDDELAEMCRTYKHGRQLLETYLIEPERTVFLSEANREE</sequence>
<dbReference type="EMBL" id="WIXE01009060">
    <property type="protein sequence ID" value="KAK5978742.1"/>
    <property type="molecule type" value="Genomic_DNA"/>
</dbReference>
<proteinExistence type="predicted"/>
<reference evidence="1 2" key="1">
    <citation type="submission" date="2019-10" db="EMBL/GenBank/DDBJ databases">
        <title>Assembly and Annotation for the nematode Trichostrongylus colubriformis.</title>
        <authorList>
            <person name="Martin J."/>
        </authorList>
    </citation>
    <scope>NUCLEOTIDE SEQUENCE [LARGE SCALE GENOMIC DNA]</scope>
    <source>
        <strain evidence="1">G859</strain>
        <tissue evidence="1">Whole worm</tissue>
    </source>
</reference>
<gene>
    <name evidence="1" type="ORF">GCK32_003587</name>
</gene>
<name>A0AAN8FH87_TRICO</name>
<organism evidence="1 2">
    <name type="scientific">Trichostrongylus colubriformis</name>
    <name type="common">Black scour worm</name>
    <dbReference type="NCBI Taxonomy" id="6319"/>
    <lineage>
        <taxon>Eukaryota</taxon>
        <taxon>Metazoa</taxon>
        <taxon>Ecdysozoa</taxon>
        <taxon>Nematoda</taxon>
        <taxon>Chromadorea</taxon>
        <taxon>Rhabditida</taxon>
        <taxon>Rhabditina</taxon>
        <taxon>Rhabditomorpha</taxon>
        <taxon>Strongyloidea</taxon>
        <taxon>Trichostrongylidae</taxon>
        <taxon>Trichostrongylus</taxon>
    </lineage>
</organism>
<dbReference type="Proteomes" id="UP001331761">
    <property type="component" value="Unassembled WGS sequence"/>
</dbReference>
<evidence type="ECO:0000313" key="2">
    <source>
        <dbReference type="Proteomes" id="UP001331761"/>
    </source>
</evidence>
<comment type="caution">
    <text evidence="1">The sequence shown here is derived from an EMBL/GenBank/DDBJ whole genome shotgun (WGS) entry which is preliminary data.</text>
</comment>
<accession>A0AAN8FH87</accession>
<keyword evidence="2" id="KW-1185">Reference proteome</keyword>
<protein>
    <submittedName>
        <fullName evidence="1">Uncharacterized protein</fullName>
    </submittedName>
</protein>
<dbReference type="AlphaFoldDB" id="A0AAN8FH87"/>